<reference evidence="1 2" key="1">
    <citation type="submission" date="2019-03" db="EMBL/GenBank/DDBJ databases">
        <title>Novel transposon Tn6433 accelerates the dissemination of tet(E) in Aeromonas from aerobic biofilm under oxytetracycline stress.</title>
        <authorList>
            <person name="Shi Y."/>
            <person name="Tian Z."/>
            <person name="Zhang Y."/>
            <person name="Zhang H."/>
            <person name="Yang M."/>
        </authorList>
    </citation>
    <scope>NUCLEOTIDE SEQUENCE [LARGE SCALE GENOMIC DNA]</scope>
    <source>
        <strain evidence="1 2">R50-22</strain>
        <plasmid evidence="2">paeme5</plasmid>
    </source>
</reference>
<keyword evidence="1" id="KW-0614">Plasmid</keyword>
<evidence type="ECO:0000313" key="1">
    <source>
        <dbReference type="EMBL" id="QJT41215.1"/>
    </source>
</evidence>
<protein>
    <submittedName>
        <fullName evidence="1">Uncharacterized protein</fullName>
    </submittedName>
</protein>
<keyword evidence="2" id="KW-1185">Reference proteome</keyword>
<name>A0ABX6P0N0_AERME</name>
<geneLocation type="plasmid" evidence="2">
    <name>paeme5</name>
</geneLocation>
<accession>A0ABX6P0N0</accession>
<organism evidence="1 2">
    <name type="scientific">Aeromonas media</name>
    <dbReference type="NCBI Taxonomy" id="651"/>
    <lineage>
        <taxon>Bacteria</taxon>
        <taxon>Pseudomonadati</taxon>
        <taxon>Pseudomonadota</taxon>
        <taxon>Gammaproteobacteria</taxon>
        <taxon>Aeromonadales</taxon>
        <taxon>Aeromonadaceae</taxon>
        <taxon>Aeromonas</taxon>
    </lineage>
</organism>
<sequence>MKLYPALFACIMIFLLHSSVKIWSRWESQINPNKGVVVEMDNGKTLSGDLSFGWDGTHLLATDNGVVNVDNFKSMTIPVQKTRT</sequence>
<gene>
    <name evidence="1" type="ORF">E4188_22205</name>
</gene>
<dbReference type="RefSeq" id="WP_171277310.1">
    <property type="nucleotide sequence ID" value="NZ_CP038449.1"/>
</dbReference>
<proteinExistence type="predicted"/>
<dbReference type="Proteomes" id="UP000502657">
    <property type="component" value="Plasmid pAeme5"/>
</dbReference>
<dbReference type="EMBL" id="CP038449">
    <property type="protein sequence ID" value="QJT41215.1"/>
    <property type="molecule type" value="Genomic_DNA"/>
</dbReference>
<evidence type="ECO:0000313" key="2">
    <source>
        <dbReference type="Proteomes" id="UP000502657"/>
    </source>
</evidence>